<name>X1PEA9_9ZZZZ</name>
<evidence type="ECO:0000313" key="1">
    <source>
        <dbReference type="EMBL" id="GAI54173.1"/>
    </source>
</evidence>
<organism evidence="1">
    <name type="scientific">marine sediment metagenome</name>
    <dbReference type="NCBI Taxonomy" id="412755"/>
    <lineage>
        <taxon>unclassified sequences</taxon>
        <taxon>metagenomes</taxon>
        <taxon>ecological metagenomes</taxon>
    </lineage>
</organism>
<protein>
    <submittedName>
        <fullName evidence="1">Uncharacterized protein</fullName>
    </submittedName>
</protein>
<dbReference type="AlphaFoldDB" id="X1PEA9"/>
<accession>X1PEA9</accession>
<dbReference type="EMBL" id="BARV01041804">
    <property type="protein sequence ID" value="GAI54173.1"/>
    <property type="molecule type" value="Genomic_DNA"/>
</dbReference>
<proteinExistence type="predicted"/>
<gene>
    <name evidence="1" type="ORF">S06H3_63124</name>
</gene>
<sequence>ILMAQAGEGWNTAPAGISQDNGNVTVRFPAGLAIPVREEGYLFINATGWGKSAGDSAYYWEVIVYYIKKSVR</sequence>
<reference evidence="1" key="1">
    <citation type="journal article" date="2014" name="Front. Microbiol.">
        <title>High frequency of phylogenetically diverse reductive dehalogenase-homologous genes in deep subseafloor sedimentary metagenomes.</title>
        <authorList>
            <person name="Kawai M."/>
            <person name="Futagami T."/>
            <person name="Toyoda A."/>
            <person name="Takaki Y."/>
            <person name="Nishi S."/>
            <person name="Hori S."/>
            <person name="Arai W."/>
            <person name="Tsubouchi T."/>
            <person name="Morono Y."/>
            <person name="Uchiyama I."/>
            <person name="Ito T."/>
            <person name="Fujiyama A."/>
            <person name="Inagaki F."/>
            <person name="Takami H."/>
        </authorList>
    </citation>
    <scope>NUCLEOTIDE SEQUENCE</scope>
    <source>
        <strain evidence="1">Expedition CK06-06</strain>
    </source>
</reference>
<comment type="caution">
    <text evidence="1">The sequence shown here is derived from an EMBL/GenBank/DDBJ whole genome shotgun (WGS) entry which is preliminary data.</text>
</comment>
<feature type="non-terminal residue" evidence="1">
    <location>
        <position position="1"/>
    </location>
</feature>